<reference evidence="2 3" key="1">
    <citation type="submission" date="2019-06" db="EMBL/GenBank/DDBJ databases">
        <authorList>
            <person name="Li F."/>
        </authorList>
    </citation>
    <scope>NUCLEOTIDE SEQUENCE [LARGE SCALE GENOMIC DNA]</scope>
    <source>
        <strain evidence="2 3">10F1D-1</strain>
    </source>
</reference>
<dbReference type="PANTHER" id="PTHR43190">
    <property type="entry name" value="N-ACETYL-D-GLUCOSAMINE KINASE"/>
    <property type="match status" value="1"/>
</dbReference>
<dbReference type="PANTHER" id="PTHR43190:SF3">
    <property type="entry name" value="N-ACETYL-D-GLUCOSAMINE KINASE"/>
    <property type="match status" value="1"/>
</dbReference>
<keyword evidence="3" id="KW-1185">Reference proteome</keyword>
<feature type="domain" description="ATPase BadF/BadG/BcrA/BcrD type" evidence="1">
    <location>
        <begin position="64"/>
        <end position="347"/>
    </location>
</feature>
<dbReference type="OrthoDB" id="8701357at2"/>
<dbReference type="Gene3D" id="3.30.420.40">
    <property type="match status" value="2"/>
</dbReference>
<dbReference type="InterPro" id="IPR002731">
    <property type="entry name" value="ATPase_BadF"/>
</dbReference>
<dbReference type="Pfam" id="PF01869">
    <property type="entry name" value="BcrAD_BadFG"/>
    <property type="match status" value="1"/>
</dbReference>
<evidence type="ECO:0000313" key="2">
    <source>
        <dbReference type="EMBL" id="TPW75842.1"/>
    </source>
</evidence>
<accession>A0A506Y1K3</accession>
<proteinExistence type="predicted"/>
<dbReference type="InterPro" id="IPR052519">
    <property type="entry name" value="Euk-type_GlcNAc_Kinase"/>
</dbReference>
<dbReference type="InterPro" id="IPR043129">
    <property type="entry name" value="ATPase_NBD"/>
</dbReference>
<gene>
    <name evidence="2" type="ORF">FJ657_08245</name>
</gene>
<dbReference type="SUPFAM" id="SSF53067">
    <property type="entry name" value="Actin-like ATPase domain"/>
    <property type="match status" value="2"/>
</dbReference>
<protein>
    <recommendedName>
        <fullName evidence="1">ATPase BadF/BadG/BcrA/BcrD type domain-containing protein</fullName>
    </recommendedName>
</protein>
<evidence type="ECO:0000259" key="1">
    <source>
        <dbReference type="Pfam" id="PF01869"/>
    </source>
</evidence>
<dbReference type="Proteomes" id="UP000316252">
    <property type="component" value="Unassembled WGS sequence"/>
</dbReference>
<evidence type="ECO:0000313" key="3">
    <source>
        <dbReference type="Proteomes" id="UP000316252"/>
    </source>
</evidence>
<dbReference type="EMBL" id="VHQG01000002">
    <property type="protein sequence ID" value="TPW75842.1"/>
    <property type="molecule type" value="Genomic_DNA"/>
</dbReference>
<comment type="caution">
    <text evidence="2">The sequence shown here is derived from an EMBL/GenBank/DDBJ whole genome shotgun (WGS) entry which is preliminary data.</text>
</comment>
<organism evidence="2 3">
    <name type="scientific">Schumannella soli</name>
    <dbReference type="NCBI Taxonomy" id="2590779"/>
    <lineage>
        <taxon>Bacteria</taxon>
        <taxon>Bacillati</taxon>
        <taxon>Actinomycetota</taxon>
        <taxon>Actinomycetes</taxon>
        <taxon>Micrococcales</taxon>
        <taxon>Microbacteriaceae</taxon>
        <taxon>Schumannella</taxon>
    </lineage>
</organism>
<name>A0A506Y1K3_9MICO</name>
<dbReference type="AlphaFoldDB" id="A0A506Y1K3"/>
<sequence length="388" mass="39545">MAADICGRLARMRAAARNPFSRVSARAIKNPLHHCRVRVERHFHHPCEGSPDAVMKTRHSEIVVGVDGGGSSTRALAIAPDGTALGYAVAGSGNRTAVGDEHAALAITEAVVRALDAADVPRDAPRTLSVALAGASGTGPDWLSGPLAENGVTGRLVIEADLVAGYLSGTLAEVGYAVVAGTGAIAARVRGRQLEAVADGLGWLLGDDGSGFQIGLAGVRAAAAELDGRGPATALTSGVLAELDILPPSDGEERDGHRRPRLLAALLRRVYAERPVTLARCARVVSEAATAGDPVARGIVDAAAAGLARTLIAVLDVEHPGPIVLGGSVLAHQPIVVDALRTALPEGAELTTVPDGAVGSAILALAHAGLPVDAERWARIHSTLATLR</sequence>